<dbReference type="SUPFAM" id="SSF81872">
    <property type="entry name" value="BRCA2 helical domain"/>
    <property type="match status" value="1"/>
</dbReference>
<feature type="region of interest" description="Disordered" evidence="1">
    <location>
        <begin position="1180"/>
        <end position="1199"/>
    </location>
</feature>
<feature type="compositionally biased region" description="Low complexity" evidence="1">
    <location>
        <begin position="287"/>
        <end position="299"/>
    </location>
</feature>
<feature type="region of interest" description="Disordered" evidence="1">
    <location>
        <begin position="1660"/>
        <end position="1706"/>
    </location>
</feature>
<feature type="compositionally biased region" description="Polar residues" evidence="1">
    <location>
        <begin position="201"/>
        <end position="226"/>
    </location>
</feature>
<feature type="compositionally biased region" description="Pro residues" evidence="1">
    <location>
        <begin position="398"/>
        <end position="407"/>
    </location>
</feature>
<feature type="compositionally biased region" description="Basic and acidic residues" evidence="1">
    <location>
        <begin position="1110"/>
        <end position="1119"/>
    </location>
</feature>
<feature type="compositionally biased region" description="Polar residues" evidence="1">
    <location>
        <begin position="788"/>
        <end position="800"/>
    </location>
</feature>
<accession>A0AAD5SB68</accession>
<feature type="domain" description="BRCA2 OB1" evidence="2">
    <location>
        <begin position="2158"/>
        <end position="2286"/>
    </location>
</feature>
<dbReference type="InterPro" id="IPR015252">
    <property type="entry name" value="BRCA2_hlx"/>
</dbReference>
<dbReference type="Gene3D" id="2.40.50.140">
    <property type="entry name" value="Nucleic acid-binding proteins"/>
    <property type="match status" value="3"/>
</dbReference>
<dbReference type="Proteomes" id="UP001212841">
    <property type="component" value="Unassembled WGS sequence"/>
</dbReference>
<feature type="compositionally biased region" description="Basic and acidic residues" evidence="1">
    <location>
        <begin position="910"/>
        <end position="920"/>
    </location>
</feature>
<feature type="compositionally biased region" description="Low complexity" evidence="1">
    <location>
        <begin position="1660"/>
        <end position="1669"/>
    </location>
</feature>
<evidence type="ECO:0000256" key="1">
    <source>
        <dbReference type="SAM" id="MobiDB-lite"/>
    </source>
</evidence>
<dbReference type="CDD" id="cd04493">
    <property type="entry name" value="BRCA2DBD_OB1"/>
    <property type="match status" value="1"/>
</dbReference>
<feature type="compositionally biased region" description="Low complexity" evidence="1">
    <location>
        <begin position="1071"/>
        <end position="1087"/>
    </location>
</feature>
<sequence>MTDKNTHTWCSETGATRKNLFSEYVPASQDEELEGEEFADLWWDVLPPSFTENVRVDQPAELVEDAAENQENVTPRPSRKRTRSPDTQQTTGIVNKRSPADITNRWQTHPETPTLTDAQPIQRAPFSGSDISPLSLPTYDRSADITPFNYRRAPRIETPVQPLSDMEETPVGKVKPKPDAPNSTKSTPISATFKQLHRQYGPTNSPSDRFTTYASGTTSGKITRNMVSADRKLDWSPSMETPSPSEEKKRKTPGGVMDDLRSTSSASVEVSPATRTAASRGRGHTLPVISPSPSSKISPNQVDYTPTQTVINPSAKQSPGVNKRKRGGDISSRLLFTSARTDRTPSLSPPLDDGPSIDSTPKVSTANRHSRATGPGARTAKRRQSDQKRGERREGTVSPPPRSPPTPVLNRGRKDAGVGNAGRRRTISGGLSSQEIRGLRTWRGRSGTGPGTSSPLFEPGDVFGPFGGGSGAGSRHPERHQKTPVGGRSVGVSSQRYDATSIRTNKQRRRSVEAFPSEEEFNQPIPASQQEQPLPPTQPLTNSNKSTTPIPTKPSSTPHNPTSSQTHLRSPNTTSSQPSQNPITTPPSQKRKVTYQEDVSEERRNRESVGSMPSPASSHNEGGGGGEERRRRDVSSSPLVSSKGTAEEEEEEYNVAMWEYKGGHSVPVGFSFESGGKDVVEVGTPSLDEEVDEIPASQVQLIDSQPQRRGRDDEASQRDLARDSDEVMESQESIPASQVILCDEFTPAGRSAAPGPTEEEAVYELTPTPAMFRPVGGDEEEEEVPASFETTDTVDSSQTTAGGGAGEDVYRFLDDPGGNEVDEGDEVHGCSGVVKPLGGEIVDNEVSSPELVEGDGDGGTAAPRDHVGVEQEQDVGEMFGERDHVSQSLALLEPARADGSLDDLVSSNDGGDREIDDRPDASGIVGSGGVKCITSEDVSPDLMRRDDGMIVDGWGDAEDEKVVDNTPSADASSADKPSLSDDIPGTAVPSMQDALDDDEATQLPPDYVHPVEQVDMLGVACRDDEEVVGFGEAYLIDDGGGDHGSVSNRTVNSDNRNSSGGGSADSPEMLGGEPVVAVEEEVASAGGVEAGEEDLPEASIPDNSNNEVSSDDRADREEVSGVEQGVVMGLPLNEGVEPVPPPISSPALQSQPDSESQKYDDLSTQFYANIPLTAAVREANHNDDNVGGDGDDDDEFGSTQDFVDLPLTAVVRNAEEAMKGVVGEEDGEDGEGKREDEEIGFSQFGDLDAVASQLLDGGDGGDGKGDDGTDEMDLGGRNEERPSELPCVVEERPSELPCVVARSPSTKVVQFQSGRGSNLHISEPAKKFGMEVLEDADINVTRKQRSRKTVAFDLPQGVGPALLAGKGLADLSEEAILRKSKRKGSRRGGGELVLSRVKSGGVEKKEPRKLGGAVKKFTTPFKGVTSRRSLEGGEGLVSGNSAPSLDSFRPPKVLVTGGGDADGEKGGAEKKTVFAPDTFRTPKAVVSDGKRQASSEILADIVFQLDAVSAEGVDNAPQAGSGGDEHASAVLQKPARFSSGSGKTLAQPSEIFRKEGSSVFAGFDNNEPVGRGDKTPEPVIRSAGFTLGGGFTSGGGKALGKVSDASLKRVAAMTFAGLEEVGNEGDVGTVPALAVGGFSTGGGKVLRQVTETDVRKGLGLLEGSEQTSGEGTGDDNRAPMSNTRFGGFGSASGKELPPLTVSSKKKGKAVMDSAWTGDGLSVAGETTLDVTPKLGGFSTGRMRAMPPVSAANAERGLAVLNGGEGPNDGNVGVFGVATEQFKTPSKAPRLGGFSAGSGRVLSALSEAALSEARGKGLLDGEVEDGKESENVGGDAPVSLWKAELGEAPKLGGFGSASGKKLGKVSSLKQTEAARWLEGGEDVALPQGDLIDWDAASCPDRPTIGGFGSGSGKRLGKVSAHKQAEAARWLEDAAIGAGSVVNEVTRAGPDPSVVGVTEKPDSKTADNPFVTPETPVKRTTPKNVGRASDKTPAGRPLHAHLQRIPLAMQSMPPSDSAAVAKKPVSLFDLDARDTLRQGLGNVGGRLSVEELREAGVSCSPDEIIFINPANAEGFRFRSNNESEQSIGKEEFAKRLYESGANPNLATDVWIANHYKWIVWKLAAIVRCTPQRVSEVFNEAEVLRQLLYRYEREINRAQRSALKAIIERDDTPAKQLVLCVSAVFGGSEPAARSSEQEGRDQSQTPSTSISLEVTDGWYHIRASLDEVLQKCVRDGKIYVGQKLRICGAQLTGPVDARPALEVGTETQLRLVANGTRRARWDAKLGYQRERHFGLGIPQLAPGGGAVPYVDVVVTRRYPVMYMDRLVDGSRITRNAKEEEVALRAWQDAFALKYQKHAAAIDKESAFKPPGTAKRIRRRLPMRLSDLDSGPELLAEMSRWHDSESFMTQLTPRQSRILNEYMQGRESKRQEDVHHDIQSRVDDEFPPREVFPLLRLRVCDYPPASISKSQTAEALLTIWRPNQAQLDGLQEGKRYRFYNLIVKEARNPRFAVSLNSQGVTQFMEKPVEAERLEQCRYVPRQYVAIEQLHGVAQGEEVDLVLLLLDQDEIKIRYQSTETGLMYYGRNLLCTDASGRVAVIDVRSIVESHVQFQIDSVLIFRNLEFVYYDQRLGFYKLKLAGATEIRTMARNDGERRLVEGLTSWMKSEPESFSYIKLAHVSTLHELQMWTGGPHTPAKYTTPARTLPTPITWTTGAPLSSKRPLFSGTPFRNIATRLQEAQWGTQPKGRSEVHEEVITSGHLATFHFVGRTSGNAAALVLDAVSGKDQIGTMGQYDQVAAWVDDGTQRFQVQMSTSDFGKILQAGIDGLMHRSGIVERLFFEKGEGGNENGGWHAIFIEQMGSLREKAFPECGTDKTDLVDQMTRILEQAVVIPEQVLEERYRRWSEGWGVGDANAASLSDTVNGFVIGRHWMGDDLATDAMVSPQDRVPLYFSEEEWRGVSQRLSDLVAFVSFQFRKGEQFAAGDVNGVVIRDVAVVSDAASLALLIDQLGKF</sequence>
<dbReference type="SUPFAM" id="SSF81878">
    <property type="entry name" value="BRCA2 tower domain"/>
    <property type="match status" value="1"/>
</dbReference>
<feature type="region of interest" description="Disordered" evidence="1">
    <location>
        <begin position="156"/>
        <end position="652"/>
    </location>
</feature>
<name>A0AAD5SB68_9FUNG</name>
<dbReference type="SUPFAM" id="SSF50249">
    <property type="entry name" value="Nucleic acid-binding proteins"/>
    <property type="match status" value="2"/>
</dbReference>
<dbReference type="InterPro" id="IPR015187">
    <property type="entry name" value="BRCA2_OB_1"/>
</dbReference>
<feature type="region of interest" description="Disordered" evidence="1">
    <location>
        <begin position="900"/>
        <end position="938"/>
    </location>
</feature>
<feature type="region of interest" description="Disordered" evidence="1">
    <location>
        <begin position="1034"/>
        <end position="1159"/>
    </location>
</feature>
<feature type="compositionally biased region" description="Polar residues" evidence="1">
    <location>
        <begin position="491"/>
        <end position="504"/>
    </location>
</feature>
<comment type="caution">
    <text evidence="4">The sequence shown here is derived from an EMBL/GenBank/DDBJ whole genome shotgun (WGS) entry which is preliminary data.</text>
</comment>
<feature type="region of interest" description="Disordered" evidence="1">
    <location>
        <begin position="1217"/>
        <end position="1287"/>
    </location>
</feature>
<feature type="compositionally biased region" description="Polar residues" evidence="1">
    <location>
        <begin position="559"/>
        <end position="588"/>
    </location>
</feature>
<keyword evidence="5" id="KW-1185">Reference proteome</keyword>
<feature type="compositionally biased region" description="Polar residues" evidence="1">
    <location>
        <begin position="697"/>
        <end position="707"/>
    </location>
</feature>
<reference evidence="4" key="1">
    <citation type="submission" date="2020-05" db="EMBL/GenBank/DDBJ databases">
        <title>Phylogenomic resolution of chytrid fungi.</title>
        <authorList>
            <person name="Stajich J.E."/>
            <person name="Amses K."/>
            <person name="Simmons R."/>
            <person name="Seto K."/>
            <person name="Myers J."/>
            <person name="Bonds A."/>
            <person name="Quandt C.A."/>
            <person name="Barry K."/>
            <person name="Liu P."/>
            <person name="Grigoriev I."/>
            <person name="Longcore J.E."/>
            <person name="James T.Y."/>
        </authorList>
    </citation>
    <scope>NUCLEOTIDE SEQUENCE</scope>
    <source>
        <strain evidence="4">JEL0318</strain>
    </source>
</reference>
<feature type="compositionally biased region" description="Low complexity" evidence="1">
    <location>
        <begin position="451"/>
        <end position="464"/>
    </location>
</feature>
<feature type="compositionally biased region" description="Low complexity" evidence="1">
    <location>
        <begin position="968"/>
        <end position="982"/>
    </location>
</feature>
<feature type="region of interest" description="Disordered" evidence="1">
    <location>
        <begin position="56"/>
        <end position="100"/>
    </location>
</feature>
<dbReference type="GO" id="GO:0000724">
    <property type="term" value="P:double-strand break repair via homologous recombination"/>
    <property type="evidence" value="ECO:0007669"/>
    <property type="project" value="InterPro"/>
</dbReference>
<feature type="region of interest" description="Disordered" evidence="1">
    <location>
        <begin position="673"/>
        <end position="839"/>
    </location>
</feature>
<dbReference type="EMBL" id="JADGJD010000422">
    <property type="protein sequence ID" value="KAJ3051209.1"/>
    <property type="molecule type" value="Genomic_DNA"/>
</dbReference>
<feature type="region of interest" description="Disordered" evidence="1">
    <location>
        <begin position="1950"/>
        <end position="1994"/>
    </location>
</feature>
<feature type="compositionally biased region" description="Polar residues" evidence="1">
    <location>
        <begin position="300"/>
        <end position="320"/>
    </location>
</feature>
<feature type="compositionally biased region" description="Basic and acidic residues" evidence="1">
    <location>
        <begin position="1274"/>
        <end position="1287"/>
    </location>
</feature>
<dbReference type="Pfam" id="PF09103">
    <property type="entry name" value="BRCA-2_OB1"/>
    <property type="match status" value="1"/>
</dbReference>
<evidence type="ECO:0000313" key="4">
    <source>
        <dbReference type="EMBL" id="KAJ3051209.1"/>
    </source>
</evidence>
<feature type="region of interest" description="Disordered" evidence="1">
    <location>
        <begin position="955"/>
        <end position="991"/>
    </location>
</feature>
<dbReference type="InterPro" id="IPR036315">
    <property type="entry name" value="BRCA2_hlx_sf"/>
</dbReference>
<feature type="compositionally biased region" description="Polar residues" evidence="1">
    <location>
        <begin position="262"/>
        <end position="277"/>
    </location>
</feature>
<feature type="compositionally biased region" description="Polar residues" evidence="1">
    <location>
        <begin position="635"/>
        <end position="644"/>
    </location>
</feature>
<dbReference type="Pfam" id="PF09169">
    <property type="entry name" value="BRCA-2_helical"/>
    <property type="match status" value="1"/>
</dbReference>
<feature type="compositionally biased region" description="Basic and acidic residues" evidence="1">
    <location>
        <begin position="709"/>
        <end position="725"/>
    </location>
</feature>
<dbReference type="InterPro" id="IPR015525">
    <property type="entry name" value="BRCA2"/>
</dbReference>
<gene>
    <name evidence="4" type="primary">BRCA2</name>
    <name evidence="4" type="ORF">HK097_007826</name>
</gene>
<feature type="compositionally biased region" description="Basic and acidic residues" evidence="1">
    <location>
        <begin position="383"/>
        <end position="395"/>
    </location>
</feature>
<feature type="domain" description="Breast cancer type 2 susceptibility protein helical" evidence="3">
    <location>
        <begin position="2081"/>
        <end position="2154"/>
    </location>
</feature>
<dbReference type="PANTHER" id="PTHR11289">
    <property type="entry name" value="BREAST CANCER TYPE 2 SUSCEPTIBILITY PROTEIN BRCA2"/>
    <property type="match status" value="1"/>
</dbReference>
<dbReference type="InterPro" id="IPR012340">
    <property type="entry name" value="NA-bd_OB-fold"/>
</dbReference>
<evidence type="ECO:0000259" key="3">
    <source>
        <dbReference type="Pfam" id="PF09169"/>
    </source>
</evidence>
<organism evidence="4 5">
    <name type="scientific">Rhizophlyctis rosea</name>
    <dbReference type="NCBI Taxonomy" id="64517"/>
    <lineage>
        <taxon>Eukaryota</taxon>
        <taxon>Fungi</taxon>
        <taxon>Fungi incertae sedis</taxon>
        <taxon>Chytridiomycota</taxon>
        <taxon>Chytridiomycota incertae sedis</taxon>
        <taxon>Chytridiomycetes</taxon>
        <taxon>Rhizophlyctidales</taxon>
        <taxon>Rhizophlyctidaceae</taxon>
        <taxon>Rhizophlyctis</taxon>
    </lineage>
</organism>
<evidence type="ECO:0000313" key="5">
    <source>
        <dbReference type="Proteomes" id="UP001212841"/>
    </source>
</evidence>
<proteinExistence type="predicted"/>
<dbReference type="PANTHER" id="PTHR11289:SF0">
    <property type="entry name" value="BREAST CANCER TYPE 2 SUSCEPTIBILITY PROTEIN"/>
    <property type="match status" value="1"/>
</dbReference>
<dbReference type="GO" id="GO:0006355">
    <property type="term" value="P:regulation of DNA-templated transcription"/>
    <property type="evidence" value="ECO:0007669"/>
    <property type="project" value="TreeGrafter"/>
</dbReference>
<protein>
    <submittedName>
        <fullName evidence="4">Breast cancer 2, early onset</fullName>
    </submittedName>
</protein>
<dbReference type="Pfam" id="PF21318">
    <property type="entry name" value="BRCA2DBD_OB2"/>
    <property type="match status" value="1"/>
</dbReference>
<feature type="compositionally biased region" description="Low complexity" evidence="1">
    <location>
        <begin position="345"/>
        <end position="359"/>
    </location>
</feature>
<evidence type="ECO:0000259" key="2">
    <source>
        <dbReference type="Pfam" id="PF09103"/>
    </source>
</evidence>
<feature type="compositionally biased region" description="Polar residues" evidence="1">
    <location>
        <begin position="181"/>
        <end position="193"/>
    </location>
</feature>
<feature type="compositionally biased region" description="Low complexity" evidence="1">
    <location>
        <begin position="539"/>
        <end position="558"/>
    </location>
</feature>